<evidence type="ECO:0000313" key="8">
    <source>
        <dbReference type="Proteomes" id="UP000684084"/>
    </source>
</evidence>
<evidence type="ECO:0000313" key="6">
    <source>
        <dbReference type="Proteomes" id="UP000232688"/>
    </source>
</evidence>
<keyword evidence="1" id="KW-0539">Nucleus</keyword>
<dbReference type="PROSITE" id="PS50118">
    <property type="entry name" value="HMG_BOX_2"/>
    <property type="match status" value="1"/>
</dbReference>
<dbReference type="Proteomes" id="UP000232722">
    <property type="component" value="Unassembled WGS sequence"/>
</dbReference>
<dbReference type="InterPro" id="IPR009071">
    <property type="entry name" value="HMG_box_dom"/>
</dbReference>
<dbReference type="GO" id="GO:0003677">
    <property type="term" value="F:DNA binding"/>
    <property type="evidence" value="ECO:0007669"/>
    <property type="project" value="UniProtKB-UniRule"/>
</dbReference>
<evidence type="ECO:0000256" key="1">
    <source>
        <dbReference type="PROSITE-ProRule" id="PRU00267"/>
    </source>
</evidence>
<dbReference type="OrthoDB" id="2351850at2759"/>
<reference evidence="4 7" key="1">
    <citation type="submission" date="2016-04" db="EMBL/GenBank/DDBJ databases">
        <title>Genome analyses suggest a sexual origin of heterokaryosis in a supposedly ancient asexual fungus.</title>
        <authorList>
            <person name="Ropars J."/>
            <person name="Sedzielewska K."/>
            <person name="Noel J."/>
            <person name="Charron P."/>
            <person name="Farinelli L."/>
            <person name="Marton T."/>
            <person name="Kruger M."/>
            <person name="Pelin A."/>
            <person name="Brachmann A."/>
            <person name="Corradi N."/>
        </authorList>
    </citation>
    <scope>NUCLEOTIDE SEQUENCE [LARGE SCALE GENOMIC DNA]</scope>
    <source>
        <strain evidence="4 7">A5</strain>
    </source>
</reference>
<protein>
    <recommendedName>
        <fullName evidence="2">HMG box domain-containing protein</fullName>
    </recommendedName>
</protein>
<feature type="DNA-binding region" description="HMG box" evidence="1">
    <location>
        <begin position="16"/>
        <end position="73"/>
    </location>
</feature>
<dbReference type="InterPro" id="IPR036910">
    <property type="entry name" value="HMG_box_dom_sf"/>
</dbReference>
<evidence type="ECO:0000313" key="5">
    <source>
        <dbReference type="EMBL" id="PKC65907.1"/>
    </source>
</evidence>
<reference evidence="4 7" key="2">
    <citation type="submission" date="2017-09" db="EMBL/GenBank/DDBJ databases">
        <title>Extensive intraspecific genome diversity in a model arbuscular mycorrhizal fungus.</title>
        <authorList>
            <person name="Chen E.C."/>
            <person name="Morin E."/>
            <person name="Beaudet D."/>
            <person name="Noel J."/>
            <person name="Ndikumana S."/>
            <person name="Charron P."/>
            <person name="St-Onge C."/>
            <person name="Giorgi J."/>
            <person name="Grigoriev I.V."/>
            <person name="Roux C."/>
            <person name="Martin F.M."/>
            <person name="Corradi N."/>
        </authorList>
    </citation>
    <scope>NUCLEOTIDE SEQUENCE [LARGE SCALE GENOMIC DNA]</scope>
    <source>
        <strain evidence="4 7">A5</strain>
    </source>
</reference>
<reference evidence="5 6" key="3">
    <citation type="submission" date="2017-10" db="EMBL/GenBank/DDBJ databases">
        <title>Extensive intraspecific genome diversity in a model arbuscular mycorrhizal fungus.</title>
        <authorList>
            <person name="Chen E.C.H."/>
            <person name="Morin E."/>
            <person name="Baudet D."/>
            <person name="Noel J."/>
            <person name="Ndikumana S."/>
            <person name="Charron P."/>
            <person name="St-Onge C."/>
            <person name="Giorgi J."/>
            <person name="Grigoriev I.V."/>
            <person name="Roux C."/>
            <person name="Martin F.M."/>
            <person name="Corradi N."/>
        </authorList>
    </citation>
    <scope>NUCLEOTIDE SEQUENCE [LARGE SCALE GENOMIC DNA]</scope>
    <source>
        <strain evidence="5 6">A1</strain>
    </source>
</reference>
<comment type="caution">
    <text evidence="3">The sequence shown here is derived from an EMBL/GenBank/DDBJ whole genome shotgun (WGS) entry which is preliminary data.</text>
</comment>
<proteinExistence type="predicted"/>
<dbReference type="EMBL" id="CAGKOT010000030">
    <property type="protein sequence ID" value="CAB5371959.1"/>
    <property type="molecule type" value="Genomic_DNA"/>
</dbReference>
<dbReference type="VEuPathDB" id="FungiDB:RhiirA1_394917"/>
<dbReference type="GO" id="GO:0005634">
    <property type="term" value="C:nucleus"/>
    <property type="evidence" value="ECO:0007669"/>
    <property type="project" value="UniProtKB-UniRule"/>
</dbReference>
<gene>
    <name evidence="3" type="ORF">CHRIB12_LOCUS13299</name>
    <name evidence="5" type="ORF">RhiirA1_394917</name>
    <name evidence="4" type="ORF">RhiirA5_374150</name>
</gene>
<reference evidence="5 6" key="4">
    <citation type="submission" date="2017-10" db="EMBL/GenBank/DDBJ databases">
        <title>Genome analyses suggest a sexual origin of heterokaryosis in a supposedly ancient asexual fungus.</title>
        <authorList>
            <person name="Corradi N."/>
            <person name="Sedzielewska K."/>
            <person name="Noel J."/>
            <person name="Charron P."/>
            <person name="Farinelli L."/>
            <person name="Marton T."/>
            <person name="Kruger M."/>
            <person name="Pelin A."/>
            <person name="Brachmann A."/>
            <person name="Corradi N."/>
        </authorList>
    </citation>
    <scope>NUCLEOTIDE SEQUENCE [LARGE SCALE GENOMIC DNA]</scope>
    <source>
        <strain evidence="5 6">A1</strain>
    </source>
</reference>
<dbReference type="Proteomes" id="UP000684084">
    <property type="component" value="Unassembled WGS sequence"/>
</dbReference>
<dbReference type="VEuPathDB" id="FungiDB:RhiirFUN_006592"/>
<feature type="domain" description="HMG box" evidence="2">
    <location>
        <begin position="16"/>
        <end position="73"/>
    </location>
</feature>
<organism evidence="3 8">
    <name type="scientific">Rhizophagus irregularis</name>
    <dbReference type="NCBI Taxonomy" id="588596"/>
    <lineage>
        <taxon>Eukaryota</taxon>
        <taxon>Fungi</taxon>
        <taxon>Fungi incertae sedis</taxon>
        <taxon>Mucoromycota</taxon>
        <taxon>Glomeromycotina</taxon>
        <taxon>Glomeromycetes</taxon>
        <taxon>Glomerales</taxon>
        <taxon>Glomeraceae</taxon>
        <taxon>Rhizophagus</taxon>
    </lineage>
</organism>
<reference evidence="3" key="5">
    <citation type="submission" date="2020-05" db="EMBL/GenBank/DDBJ databases">
        <authorList>
            <person name="Rincon C."/>
            <person name="Sanders R I."/>
            <person name="Robbins C."/>
            <person name="Chaturvedi A."/>
        </authorList>
    </citation>
    <scope>NUCLEOTIDE SEQUENCE</scope>
    <source>
        <strain evidence="3">CHB12</strain>
    </source>
</reference>
<evidence type="ECO:0000313" key="3">
    <source>
        <dbReference type="EMBL" id="CAB5371959.1"/>
    </source>
</evidence>
<evidence type="ECO:0000259" key="2">
    <source>
        <dbReference type="PROSITE" id="PS50118"/>
    </source>
</evidence>
<accession>A0A2I1F7R7</accession>
<dbReference type="Proteomes" id="UP000232688">
    <property type="component" value="Unassembled WGS sequence"/>
</dbReference>
<dbReference type="SUPFAM" id="SSF47095">
    <property type="entry name" value="HMG-box"/>
    <property type="match status" value="1"/>
</dbReference>
<dbReference type="Pfam" id="PF00505">
    <property type="entry name" value="HMG_box"/>
    <property type="match status" value="1"/>
</dbReference>
<evidence type="ECO:0000313" key="7">
    <source>
        <dbReference type="Proteomes" id="UP000232722"/>
    </source>
</evidence>
<dbReference type="Gene3D" id="1.10.30.10">
    <property type="entry name" value="High mobility group box domain"/>
    <property type="match status" value="1"/>
</dbReference>
<dbReference type="VEuPathDB" id="FungiDB:FUN_004422"/>
<dbReference type="EMBL" id="LLXJ01000334">
    <property type="protein sequence ID" value="PKC11099.1"/>
    <property type="molecule type" value="Genomic_DNA"/>
</dbReference>
<dbReference type="AlphaFoldDB" id="A0A2I1F7R7"/>
<dbReference type="EMBL" id="LLXH01000504">
    <property type="protein sequence ID" value="PKC65907.1"/>
    <property type="molecule type" value="Genomic_DNA"/>
</dbReference>
<name>A0A2I1F7R7_9GLOM</name>
<keyword evidence="1" id="KW-0238">DNA-binding</keyword>
<sequence length="128" mass="15009">MKINSNRSRRNHVSRSLRAPNGFSFYFKFIKNYLKNDYPNHSPQKRMKVASEKWNALTDSEKNQYKKFANDDRVLKQNPDLTVVQASNIDEPGNNKSLVMIFSDLSSHPVASDLSSEEFFDYDKYYKD</sequence>
<dbReference type="CDD" id="cd00084">
    <property type="entry name" value="HMG-box_SF"/>
    <property type="match status" value="1"/>
</dbReference>
<evidence type="ECO:0000313" key="4">
    <source>
        <dbReference type="EMBL" id="PKC11099.1"/>
    </source>
</evidence>